<keyword evidence="1" id="KW-1133">Transmembrane helix</keyword>
<gene>
    <name evidence="4" type="ORF">MTR67_043556</name>
</gene>
<dbReference type="EMBL" id="CP133621">
    <property type="protein sequence ID" value="WMV50171.1"/>
    <property type="molecule type" value="Genomic_DNA"/>
</dbReference>
<dbReference type="CDD" id="cd01647">
    <property type="entry name" value="RT_LTR"/>
    <property type="match status" value="1"/>
</dbReference>
<dbReference type="SUPFAM" id="SSF56672">
    <property type="entry name" value="DNA/RNA polymerases"/>
    <property type="match status" value="1"/>
</dbReference>
<organism evidence="4 5">
    <name type="scientific">Solanum verrucosum</name>
    <dbReference type="NCBI Taxonomy" id="315347"/>
    <lineage>
        <taxon>Eukaryota</taxon>
        <taxon>Viridiplantae</taxon>
        <taxon>Streptophyta</taxon>
        <taxon>Embryophyta</taxon>
        <taxon>Tracheophyta</taxon>
        <taxon>Spermatophyta</taxon>
        <taxon>Magnoliopsida</taxon>
        <taxon>eudicotyledons</taxon>
        <taxon>Gunneridae</taxon>
        <taxon>Pentapetalae</taxon>
        <taxon>asterids</taxon>
        <taxon>lamiids</taxon>
        <taxon>Solanales</taxon>
        <taxon>Solanaceae</taxon>
        <taxon>Solanoideae</taxon>
        <taxon>Solaneae</taxon>
        <taxon>Solanum</taxon>
    </lineage>
</organism>
<dbReference type="Proteomes" id="UP001234989">
    <property type="component" value="Chromosome 10"/>
</dbReference>
<dbReference type="InterPro" id="IPR043128">
    <property type="entry name" value="Rev_trsase/Diguanyl_cyclase"/>
</dbReference>
<evidence type="ECO:0000259" key="3">
    <source>
        <dbReference type="Pfam" id="PF17919"/>
    </source>
</evidence>
<evidence type="ECO:0000313" key="5">
    <source>
        <dbReference type="Proteomes" id="UP001234989"/>
    </source>
</evidence>
<keyword evidence="1" id="KW-0472">Membrane</keyword>
<dbReference type="Pfam" id="PF17919">
    <property type="entry name" value="RT_RNaseH_2"/>
    <property type="match status" value="1"/>
</dbReference>
<sequence length="515" mass="58457">DPIDDRIDSSSKIDLCPFSVDTCALNDSSLSCDNCVDQPVYECGSLVEGSCNMIKTPQASALGNGPQTAQSSSCPQPRKEAGFLAKHNGRITKRIGQHDISHPLAISGITSKSGHKMRDCRMLMAKGREGSQTSPSRANSNVSKQNRFYALQNRGMDWLHSCYASVECRNHVVKFQFQNEPILEWKGEILCLRVRDLDSEMPALVLVPILNKVTIKNKYPLPRIDDFFDHLHGARYSKIDLRSGYHQLRVRENDIPKMSLRTRYGHYEFLMMSFGLTNPTTFMDFMNTVFRQYLGMFMIGFIDDILIYSRSENEHVDHLRIVFQVLKDQQLYAKFSKCVLWLRSVAFLGHIVFNRGIEVDHKKMDAVKSWTRPLLGLGRCYKRFVEGFSSIASPLMALTHKKAKFIWLEACEKSFQKLKDRLASTPVLTLPQGTNGFVVYCHAPRVGLGCVLLQSGKVIDYASRQLKFHVSNYPTHDLEFAVVVFALGYGGIISMECMLTYLPIRAYSTCLVKRI</sequence>
<proteinExistence type="predicted"/>
<dbReference type="PANTHER" id="PTHR24559">
    <property type="entry name" value="TRANSPOSON TY3-I GAG-POL POLYPROTEIN"/>
    <property type="match status" value="1"/>
</dbReference>
<dbReference type="InterPro" id="IPR000477">
    <property type="entry name" value="RT_dom"/>
</dbReference>
<keyword evidence="5" id="KW-1185">Reference proteome</keyword>
<evidence type="ECO:0008006" key="6">
    <source>
        <dbReference type="Google" id="ProtNLM"/>
    </source>
</evidence>
<accession>A0AAF0US74</accession>
<feature type="domain" description="Reverse transcriptase" evidence="2">
    <location>
        <begin position="209"/>
        <end position="351"/>
    </location>
</feature>
<dbReference type="PANTHER" id="PTHR24559:SF444">
    <property type="entry name" value="REVERSE TRANSCRIPTASE DOMAIN-CONTAINING PROTEIN"/>
    <property type="match status" value="1"/>
</dbReference>
<keyword evidence="1" id="KW-0812">Transmembrane</keyword>
<evidence type="ECO:0000259" key="2">
    <source>
        <dbReference type="Pfam" id="PF00078"/>
    </source>
</evidence>
<dbReference type="InterPro" id="IPR053134">
    <property type="entry name" value="RNA-dir_DNA_polymerase"/>
</dbReference>
<feature type="transmembrane region" description="Helical" evidence="1">
    <location>
        <begin position="480"/>
        <end position="504"/>
    </location>
</feature>
<dbReference type="AlphaFoldDB" id="A0AAF0US74"/>
<evidence type="ECO:0000313" key="4">
    <source>
        <dbReference type="EMBL" id="WMV50171.1"/>
    </source>
</evidence>
<feature type="non-terminal residue" evidence="4">
    <location>
        <position position="1"/>
    </location>
</feature>
<dbReference type="Pfam" id="PF00078">
    <property type="entry name" value="RVT_1"/>
    <property type="match status" value="1"/>
</dbReference>
<protein>
    <recommendedName>
        <fullName evidence="6">Reverse transcriptase domain-containing protein</fullName>
    </recommendedName>
</protein>
<feature type="domain" description="Reverse transcriptase/retrotransposon-derived protein RNase H-like" evidence="3">
    <location>
        <begin position="407"/>
        <end position="487"/>
    </location>
</feature>
<dbReference type="Gene3D" id="3.10.10.10">
    <property type="entry name" value="HIV Type 1 Reverse Transcriptase, subunit A, domain 1"/>
    <property type="match status" value="1"/>
</dbReference>
<name>A0AAF0US74_SOLVR</name>
<dbReference type="InterPro" id="IPR041577">
    <property type="entry name" value="RT_RNaseH_2"/>
</dbReference>
<reference evidence="4" key="1">
    <citation type="submission" date="2023-08" db="EMBL/GenBank/DDBJ databases">
        <title>A de novo genome assembly of Solanum verrucosum Schlechtendal, a Mexican diploid species geographically isolated from the other diploid A-genome species in potato relatives.</title>
        <authorList>
            <person name="Hosaka K."/>
        </authorList>
    </citation>
    <scope>NUCLEOTIDE SEQUENCE</scope>
    <source>
        <tissue evidence="4">Young leaves</tissue>
    </source>
</reference>
<dbReference type="InterPro" id="IPR043502">
    <property type="entry name" value="DNA/RNA_pol_sf"/>
</dbReference>
<dbReference type="Gene3D" id="3.30.70.270">
    <property type="match status" value="2"/>
</dbReference>
<evidence type="ECO:0000256" key="1">
    <source>
        <dbReference type="SAM" id="Phobius"/>
    </source>
</evidence>